<accession>A0A9P4T5W7</accession>
<dbReference type="Proteomes" id="UP000801428">
    <property type="component" value="Unassembled WGS sequence"/>
</dbReference>
<feature type="domain" description="Enoyl reductase (ER)" evidence="1">
    <location>
        <begin position="13"/>
        <end position="343"/>
    </location>
</feature>
<dbReference type="InterPro" id="IPR036291">
    <property type="entry name" value="NAD(P)-bd_dom_sf"/>
</dbReference>
<dbReference type="SUPFAM" id="SSF51735">
    <property type="entry name" value="NAD(P)-binding Rossmann-fold domains"/>
    <property type="match status" value="1"/>
</dbReference>
<proteinExistence type="predicted"/>
<dbReference type="PANTHER" id="PTHR45033">
    <property type="match status" value="1"/>
</dbReference>
<gene>
    <name evidence="2" type="ORF">E8E13_000498</name>
</gene>
<dbReference type="InterPro" id="IPR013149">
    <property type="entry name" value="ADH-like_C"/>
</dbReference>
<dbReference type="AlphaFoldDB" id="A0A9P4T5W7"/>
<dbReference type="Pfam" id="PF00107">
    <property type="entry name" value="ADH_zinc_N"/>
    <property type="match status" value="1"/>
</dbReference>
<dbReference type="EMBL" id="SWKU01000037">
    <property type="protein sequence ID" value="KAF2994786.1"/>
    <property type="molecule type" value="Genomic_DNA"/>
</dbReference>
<dbReference type="InterPro" id="IPR011032">
    <property type="entry name" value="GroES-like_sf"/>
</dbReference>
<protein>
    <recommendedName>
        <fullName evidence="1">Enoyl reductase (ER) domain-containing protein</fullName>
    </recommendedName>
</protein>
<dbReference type="Pfam" id="PF08240">
    <property type="entry name" value="ADH_N"/>
    <property type="match status" value="1"/>
</dbReference>
<dbReference type="InterPro" id="IPR020843">
    <property type="entry name" value="ER"/>
</dbReference>
<name>A0A9P4T5W7_CURKU</name>
<dbReference type="Gene3D" id="3.40.50.720">
    <property type="entry name" value="NAD(P)-binding Rossmann-like Domain"/>
    <property type="match status" value="1"/>
</dbReference>
<dbReference type="GO" id="GO:0016491">
    <property type="term" value="F:oxidoreductase activity"/>
    <property type="evidence" value="ECO:0007669"/>
    <property type="project" value="InterPro"/>
</dbReference>
<keyword evidence="3" id="KW-1185">Reference proteome</keyword>
<reference evidence="2" key="1">
    <citation type="submission" date="2019-04" db="EMBL/GenBank/DDBJ databases">
        <title>Sequencing of skin fungus with MAO and IRED activity.</title>
        <authorList>
            <person name="Marsaioli A.J."/>
            <person name="Bonatto J.M.C."/>
            <person name="Reis Junior O."/>
        </authorList>
    </citation>
    <scope>NUCLEOTIDE SEQUENCE</scope>
    <source>
        <strain evidence="2">30M1</strain>
    </source>
</reference>
<sequence>MSQQQVFRLPQRTSPHDIQAYKEEVPTPSSSEVLIKIKNVALNYRDFAVATGKYPFPVKENVIPGSDLSGEIVSVGGHVDNFAPGDKVIASFDLKALYGPIPDWLHSLGGCYDGVLREYITLPSSAIVKVPSDTQLSFAQLSALVCTGTTAWNALYGNTPLKPGQTVLFLGTGGVSVTGLILAKAAGATTIITSSSDDKLAHVQKTYGADHTINYRTTPDWSHEVLRITGGRGADFIFENGGAGTIAQSIHAVAYGGTIAVIGFLASCAQKDMPDVAALALGKGAVVRGIMVGSKQQLEEVARFVNSRNLQVPVERVFGFSRDEVIQAFDYLVSGQHVGKIMCVSTSHRHDSTVPRQFTTFGLRSYVTRVKTDMKEVPFLAPHLSIIVIRSITSRPYSFQSNKMQLKALAILSFLAISGYAQSFIAILNTNGKTLMAVLHFASQVHAAVVEIYDTV</sequence>
<dbReference type="PANTHER" id="PTHR45033:SF2">
    <property type="entry name" value="ZINC-TYPE ALCOHOL DEHYDROGENASE-LIKE PROTEIN C1773.06C"/>
    <property type="match status" value="1"/>
</dbReference>
<evidence type="ECO:0000313" key="2">
    <source>
        <dbReference type="EMBL" id="KAF2994786.1"/>
    </source>
</evidence>
<dbReference type="SMART" id="SM00829">
    <property type="entry name" value="PKS_ER"/>
    <property type="match status" value="1"/>
</dbReference>
<dbReference type="Gene3D" id="3.90.180.10">
    <property type="entry name" value="Medium-chain alcohol dehydrogenases, catalytic domain"/>
    <property type="match status" value="1"/>
</dbReference>
<evidence type="ECO:0000313" key="3">
    <source>
        <dbReference type="Proteomes" id="UP000801428"/>
    </source>
</evidence>
<organism evidence="2 3">
    <name type="scientific">Curvularia kusanoi</name>
    <name type="common">Cochliobolus kusanoi</name>
    <dbReference type="NCBI Taxonomy" id="90978"/>
    <lineage>
        <taxon>Eukaryota</taxon>
        <taxon>Fungi</taxon>
        <taxon>Dikarya</taxon>
        <taxon>Ascomycota</taxon>
        <taxon>Pezizomycotina</taxon>
        <taxon>Dothideomycetes</taxon>
        <taxon>Pleosporomycetidae</taxon>
        <taxon>Pleosporales</taxon>
        <taxon>Pleosporineae</taxon>
        <taxon>Pleosporaceae</taxon>
        <taxon>Curvularia</taxon>
    </lineage>
</organism>
<dbReference type="CDD" id="cd08276">
    <property type="entry name" value="MDR7"/>
    <property type="match status" value="1"/>
</dbReference>
<evidence type="ECO:0000259" key="1">
    <source>
        <dbReference type="SMART" id="SM00829"/>
    </source>
</evidence>
<comment type="caution">
    <text evidence="2">The sequence shown here is derived from an EMBL/GenBank/DDBJ whole genome shotgun (WGS) entry which is preliminary data.</text>
</comment>
<dbReference type="SUPFAM" id="SSF50129">
    <property type="entry name" value="GroES-like"/>
    <property type="match status" value="1"/>
</dbReference>
<dbReference type="InterPro" id="IPR013154">
    <property type="entry name" value="ADH-like_N"/>
</dbReference>
<dbReference type="OrthoDB" id="3509362at2759"/>
<dbReference type="InterPro" id="IPR052711">
    <property type="entry name" value="Zinc_ADH-like"/>
</dbReference>